<accession>A0ABS2FZ50</accession>
<dbReference type="SUPFAM" id="SSF52058">
    <property type="entry name" value="L domain-like"/>
    <property type="match status" value="2"/>
</dbReference>
<dbReference type="InterPro" id="IPR011009">
    <property type="entry name" value="Kinase-like_dom_sf"/>
</dbReference>
<comment type="caution">
    <text evidence="5">The sequence shown here is derived from an EMBL/GenBank/DDBJ whole genome shotgun (WGS) entry which is preliminary data.</text>
</comment>
<organism evidence="5 6">
    <name type="scientific">Oscillibacter valericigenes</name>
    <dbReference type="NCBI Taxonomy" id="351091"/>
    <lineage>
        <taxon>Bacteria</taxon>
        <taxon>Bacillati</taxon>
        <taxon>Bacillota</taxon>
        <taxon>Clostridia</taxon>
        <taxon>Eubacteriales</taxon>
        <taxon>Oscillospiraceae</taxon>
        <taxon>Oscillibacter</taxon>
    </lineage>
</organism>
<keyword evidence="3" id="KW-0547">Nucleotide-binding</keyword>
<dbReference type="Pfam" id="PF00069">
    <property type="entry name" value="Pkinase"/>
    <property type="match status" value="1"/>
</dbReference>
<proteinExistence type="predicted"/>
<evidence type="ECO:0000259" key="4">
    <source>
        <dbReference type="PROSITE" id="PS50011"/>
    </source>
</evidence>
<protein>
    <submittedName>
        <fullName evidence="5">Leucine-rich repeat domain-containing protein</fullName>
    </submittedName>
</protein>
<evidence type="ECO:0000256" key="3">
    <source>
        <dbReference type="PROSITE-ProRule" id="PRU10141"/>
    </source>
</evidence>
<dbReference type="SUPFAM" id="SSF56112">
    <property type="entry name" value="Protein kinase-like (PK-like)"/>
    <property type="match status" value="1"/>
</dbReference>
<dbReference type="Proteomes" id="UP000719500">
    <property type="component" value="Unassembled WGS sequence"/>
</dbReference>
<dbReference type="PROSITE" id="PS50011">
    <property type="entry name" value="PROTEIN_KINASE_DOM"/>
    <property type="match status" value="1"/>
</dbReference>
<keyword evidence="3" id="KW-0067">ATP-binding</keyword>
<dbReference type="CDD" id="cd14014">
    <property type="entry name" value="STKc_PknB_like"/>
    <property type="match status" value="1"/>
</dbReference>
<dbReference type="Gene3D" id="3.80.10.10">
    <property type="entry name" value="Ribonuclease Inhibitor"/>
    <property type="match status" value="2"/>
</dbReference>
<dbReference type="InterPro" id="IPR055414">
    <property type="entry name" value="LRR_R13L4/SHOC2-like"/>
</dbReference>
<dbReference type="InterPro" id="IPR032675">
    <property type="entry name" value="LRR_dom_sf"/>
</dbReference>
<dbReference type="InterPro" id="IPR008266">
    <property type="entry name" value="Tyr_kinase_AS"/>
</dbReference>
<dbReference type="EMBL" id="JACSNX010000027">
    <property type="protein sequence ID" value="MBM6852261.1"/>
    <property type="molecule type" value="Genomic_DNA"/>
</dbReference>
<dbReference type="PROSITE" id="PS51450">
    <property type="entry name" value="LRR"/>
    <property type="match status" value="3"/>
</dbReference>
<dbReference type="Gene3D" id="3.30.200.20">
    <property type="entry name" value="Phosphorylase Kinase, domain 1"/>
    <property type="match status" value="1"/>
</dbReference>
<dbReference type="PROSITE" id="PS00109">
    <property type="entry name" value="PROTEIN_KINASE_TYR"/>
    <property type="match status" value="1"/>
</dbReference>
<keyword evidence="1" id="KW-0433">Leucine-rich repeat</keyword>
<dbReference type="Pfam" id="PF12799">
    <property type="entry name" value="LRR_4"/>
    <property type="match status" value="1"/>
</dbReference>
<dbReference type="InterPro" id="IPR017441">
    <property type="entry name" value="Protein_kinase_ATP_BS"/>
</dbReference>
<feature type="binding site" evidence="3">
    <location>
        <position position="82"/>
    </location>
    <ligand>
        <name>ATP</name>
        <dbReference type="ChEBI" id="CHEBI:30616"/>
    </ligand>
</feature>
<keyword evidence="2" id="KW-0677">Repeat</keyword>
<evidence type="ECO:0000313" key="6">
    <source>
        <dbReference type="Proteomes" id="UP000719500"/>
    </source>
</evidence>
<feature type="domain" description="Protein kinase" evidence="4">
    <location>
        <begin position="53"/>
        <end position="328"/>
    </location>
</feature>
<dbReference type="RefSeq" id="WP_204805488.1">
    <property type="nucleotide sequence ID" value="NZ_JACSNX010000027.1"/>
</dbReference>
<reference evidence="5 6" key="1">
    <citation type="journal article" date="2021" name="Sci. Rep.">
        <title>The distribution of antibiotic resistance genes in chicken gut microbiota commensals.</title>
        <authorList>
            <person name="Juricova H."/>
            <person name="Matiasovicova J."/>
            <person name="Kubasova T."/>
            <person name="Cejkova D."/>
            <person name="Rychlik I."/>
        </authorList>
    </citation>
    <scope>NUCLEOTIDE SEQUENCE [LARGE SCALE GENOMIC DNA]</scope>
    <source>
        <strain evidence="5 6">An411</strain>
    </source>
</reference>
<dbReference type="InterPro" id="IPR000719">
    <property type="entry name" value="Prot_kinase_dom"/>
</dbReference>
<dbReference type="InterPro" id="IPR001611">
    <property type="entry name" value="Leu-rich_rpt"/>
</dbReference>
<dbReference type="PROSITE" id="PS00107">
    <property type="entry name" value="PROTEIN_KINASE_ATP"/>
    <property type="match status" value="1"/>
</dbReference>
<dbReference type="Pfam" id="PF23598">
    <property type="entry name" value="LRR_14"/>
    <property type="match status" value="1"/>
</dbReference>
<evidence type="ECO:0000256" key="2">
    <source>
        <dbReference type="ARBA" id="ARBA00022737"/>
    </source>
</evidence>
<gene>
    <name evidence="5" type="ORF">H9X91_12535</name>
</gene>
<keyword evidence="6" id="KW-1185">Reference proteome</keyword>
<name>A0ABS2FZ50_9FIRM</name>
<dbReference type="InterPro" id="IPR025875">
    <property type="entry name" value="Leu-rich_rpt_4"/>
</dbReference>
<dbReference type="PANTHER" id="PTHR46652:SF3">
    <property type="entry name" value="LEUCINE-RICH REPEAT-CONTAINING PROTEIN 9"/>
    <property type="match status" value="1"/>
</dbReference>
<sequence>MSPVPEKPVFCYNCFQEKSEAEGPCPYCGFDLAENEKKFPVALRAGTVLNDRYIIGRVLGQGGFGITYLALDTQLNAKVAIKEFMPGEIATRQGTTVSVLAENRSEEFAYGAERFQEEARTLAKFIGNPNIAGVSSYFDENDTSYFVMDYIEGISFKTYIANHGGKISVEETLNVMIPVLRALTAVHAEGFIHRDVTPDNIYITKDGMVKLLDFGSARYSIGDKSKSLDVILKVGYAPKEQYIRRSRQGPFTDVYSCAACFYAAITGFLPPESLERLDHDELVPISQCGIDIPEYLDKAILKGLAVQPEDRFQSAAEFLDAIEQQQIVEVPASGGAAAPSTAGGQLDALIAKIRQKPKLYGAIAAAAVVVLVALTTLTGGGGSGRGGGDLLPTEVPSITIAGQEYSTDEKNLDLQGMGLTDADIQDLKYMVNLYSLNLRENNITDVSCLTELPRLESLQLSDNSITDLSPLADMTALIDLYVDGNDITDLSPLAEMTQMRYIDVGNNPNLTDLSPLSGMTELENINFQNVPVTDFSFLSGMTKVEYLNLSNIPAGTDLSPLTNLTSVKNLNIQSPEASIGDLSFLSGMTGLQEIYIYGIFESLTLPDLSGLKNLTTLQLNPASDYTLPELDLSPLEGVTGLQSLTLYVNTTAALDLTPLAGMTEMRELTLNSNSTAPIDLSPLSGMTQMQSLDIRGNIQSTAPLIGMADVTDLRLSNNDYTLTDLSGLANMSKVRELSISVGNVQDFSPLSGMTGLQSLSISGDYYINSLDFLKGMTQLQSLNIYTSGEIRVTDLTALSGLTNLTSLHVDTTGLTSLHGLENLTKLQELNLSGTYASYPDLDPLANLTQLQTLRLPSYDADYDDFKSFNIDALANLKNLQDLQISGTPDSLEGLRGLTNLQTLNINGASGYAGPALDLSPLGTLTSLTDLQISNFRALNNDLTALGNLTSLRDLWVSVGSYQEKVRSIAPLGNLTNLTQLSVYNTVDGIDTSMVSFVPDLYIG</sequence>
<evidence type="ECO:0000313" key="5">
    <source>
        <dbReference type="EMBL" id="MBM6852261.1"/>
    </source>
</evidence>
<dbReference type="PANTHER" id="PTHR46652">
    <property type="entry name" value="LEUCINE-RICH REPEAT AND IQ DOMAIN-CONTAINING PROTEIN 1-RELATED"/>
    <property type="match status" value="1"/>
</dbReference>
<dbReference type="Gene3D" id="1.10.510.10">
    <property type="entry name" value="Transferase(Phosphotransferase) domain 1"/>
    <property type="match status" value="1"/>
</dbReference>
<evidence type="ECO:0000256" key="1">
    <source>
        <dbReference type="ARBA" id="ARBA00022614"/>
    </source>
</evidence>
<dbReference type="InterPro" id="IPR050836">
    <property type="entry name" value="SDS22/Internalin_LRR"/>
</dbReference>